<evidence type="ECO:0000256" key="1">
    <source>
        <dbReference type="SAM" id="MobiDB-lite"/>
    </source>
</evidence>
<keyword evidence="2" id="KW-1185">Reference proteome</keyword>
<feature type="region of interest" description="Disordered" evidence="1">
    <location>
        <begin position="24"/>
        <end position="44"/>
    </location>
</feature>
<feature type="compositionally biased region" description="Basic and acidic residues" evidence="1">
    <location>
        <begin position="32"/>
        <end position="44"/>
    </location>
</feature>
<organism evidence="2 3">
    <name type="scientific">Loa loa</name>
    <name type="common">Eye worm</name>
    <name type="synonym">Filaria loa</name>
    <dbReference type="NCBI Taxonomy" id="7209"/>
    <lineage>
        <taxon>Eukaryota</taxon>
        <taxon>Metazoa</taxon>
        <taxon>Ecdysozoa</taxon>
        <taxon>Nematoda</taxon>
        <taxon>Chromadorea</taxon>
        <taxon>Rhabditida</taxon>
        <taxon>Spirurina</taxon>
        <taxon>Spiruromorpha</taxon>
        <taxon>Filarioidea</taxon>
        <taxon>Onchocercidae</taxon>
        <taxon>Loa</taxon>
    </lineage>
</organism>
<name>A0A1I7VJB5_LOALO</name>
<proteinExistence type="predicted"/>
<sequence length="65" mass="7458">SLSNPINTGEKGIEKWEERFEEMNLTGGKEGGGGKKEKMMHMKGEIKKKKSLKIGFDMYRWNVIP</sequence>
<evidence type="ECO:0000313" key="3">
    <source>
        <dbReference type="WBParaSite" id="EN70_3200"/>
    </source>
</evidence>
<reference evidence="3" key="2">
    <citation type="submission" date="2016-11" db="UniProtKB">
        <authorList>
            <consortium name="WormBaseParasite"/>
        </authorList>
    </citation>
    <scope>IDENTIFICATION</scope>
</reference>
<dbReference type="AlphaFoldDB" id="A0A1I7VJB5"/>
<dbReference type="Proteomes" id="UP000095285">
    <property type="component" value="Unassembled WGS sequence"/>
</dbReference>
<protein>
    <submittedName>
        <fullName evidence="3">Ovule protein</fullName>
    </submittedName>
</protein>
<accession>A0A1I7VJB5</accession>
<dbReference type="WBParaSite" id="EN70_3200">
    <property type="protein sequence ID" value="EN70_3200"/>
    <property type="gene ID" value="EN70_3200"/>
</dbReference>
<reference evidence="2" key="1">
    <citation type="submission" date="2012-04" db="EMBL/GenBank/DDBJ databases">
        <title>The Genome Sequence of Loa loa.</title>
        <authorList>
            <consortium name="The Broad Institute Genome Sequencing Platform"/>
            <consortium name="Broad Institute Genome Sequencing Center for Infectious Disease"/>
            <person name="Nutman T.B."/>
            <person name="Fink D.L."/>
            <person name="Russ C."/>
            <person name="Young S."/>
            <person name="Zeng Q."/>
            <person name="Gargeya S."/>
            <person name="Alvarado L."/>
            <person name="Berlin A."/>
            <person name="Chapman S.B."/>
            <person name="Chen Z."/>
            <person name="Freedman E."/>
            <person name="Gellesch M."/>
            <person name="Goldberg J."/>
            <person name="Griggs A."/>
            <person name="Gujja S."/>
            <person name="Heilman E.R."/>
            <person name="Heiman D."/>
            <person name="Howarth C."/>
            <person name="Mehta T."/>
            <person name="Neiman D."/>
            <person name="Pearson M."/>
            <person name="Roberts A."/>
            <person name="Saif S."/>
            <person name="Shea T."/>
            <person name="Shenoy N."/>
            <person name="Sisk P."/>
            <person name="Stolte C."/>
            <person name="Sykes S."/>
            <person name="White J."/>
            <person name="Yandava C."/>
            <person name="Haas B."/>
            <person name="Henn M.R."/>
            <person name="Nusbaum C."/>
            <person name="Birren B."/>
        </authorList>
    </citation>
    <scope>NUCLEOTIDE SEQUENCE [LARGE SCALE GENOMIC DNA]</scope>
</reference>
<evidence type="ECO:0000313" key="2">
    <source>
        <dbReference type="Proteomes" id="UP000095285"/>
    </source>
</evidence>